<dbReference type="EMBL" id="HG001711">
    <property type="protein sequence ID" value="CDF34960.1"/>
    <property type="molecule type" value="Genomic_DNA"/>
</dbReference>
<proteinExistence type="predicted"/>
<evidence type="ECO:0000313" key="2">
    <source>
        <dbReference type="Proteomes" id="UP000012073"/>
    </source>
</evidence>
<dbReference type="GeneID" id="17322494"/>
<reference evidence="2" key="1">
    <citation type="journal article" date="2013" name="Proc. Natl. Acad. Sci. U.S.A.">
        <title>Genome structure and metabolic features in the red seaweed Chondrus crispus shed light on evolution of the Archaeplastida.</title>
        <authorList>
            <person name="Collen J."/>
            <person name="Porcel B."/>
            <person name="Carre W."/>
            <person name="Ball S.G."/>
            <person name="Chaparro C."/>
            <person name="Tonon T."/>
            <person name="Barbeyron T."/>
            <person name="Michel G."/>
            <person name="Noel B."/>
            <person name="Valentin K."/>
            <person name="Elias M."/>
            <person name="Artiguenave F."/>
            <person name="Arun A."/>
            <person name="Aury J.M."/>
            <person name="Barbosa-Neto J.F."/>
            <person name="Bothwell J.H."/>
            <person name="Bouget F.Y."/>
            <person name="Brillet L."/>
            <person name="Cabello-Hurtado F."/>
            <person name="Capella-Gutierrez S."/>
            <person name="Charrier B."/>
            <person name="Cladiere L."/>
            <person name="Cock J.M."/>
            <person name="Coelho S.M."/>
            <person name="Colleoni C."/>
            <person name="Czjzek M."/>
            <person name="Da Silva C."/>
            <person name="Delage L."/>
            <person name="Denoeud F."/>
            <person name="Deschamps P."/>
            <person name="Dittami S.M."/>
            <person name="Gabaldon T."/>
            <person name="Gachon C.M."/>
            <person name="Groisillier A."/>
            <person name="Herve C."/>
            <person name="Jabbari K."/>
            <person name="Katinka M."/>
            <person name="Kloareg B."/>
            <person name="Kowalczyk N."/>
            <person name="Labadie K."/>
            <person name="Leblanc C."/>
            <person name="Lopez P.J."/>
            <person name="McLachlan D.H."/>
            <person name="Meslet-Cladiere L."/>
            <person name="Moustafa A."/>
            <person name="Nehr Z."/>
            <person name="Nyvall Collen P."/>
            <person name="Panaud O."/>
            <person name="Partensky F."/>
            <person name="Poulain J."/>
            <person name="Rensing S.A."/>
            <person name="Rousvoal S."/>
            <person name="Samson G."/>
            <person name="Symeonidi A."/>
            <person name="Weissenbach J."/>
            <person name="Zambounis A."/>
            <person name="Wincker P."/>
            <person name="Boyen C."/>
        </authorList>
    </citation>
    <scope>NUCLEOTIDE SEQUENCE [LARGE SCALE GENOMIC DNA]</scope>
    <source>
        <strain evidence="2">cv. Stackhouse</strain>
    </source>
</reference>
<dbReference type="RefSeq" id="XP_005714779.1">
    <property type="nucleotide sequence ID" value="XM_005714722.1"/>
</dbReference>
<dbReference type="KEGG" id="ccp:CHC_T00003531001"/>
<dbReference type="PhylomeDB" id="R7QBX0"/>
<evidence type="ECO:0000313" key="1">
    <source>
        <dbReference type="EMBL" id="CDF34960.1"/>
    </source>
</evidence>
<protein>
    <recommendedName>
        <fullName evidence="3">Plastid lipid-associated protein/fibrillin conserved domain-containing protein</fullName>
    </recommendedName>
</protein>
<dbReference type="PANTHER" id="PTHR35690">
    <property type="entry name" value="OS01G0363500 PROTEIN"/>
    <property type="match status" value="1"/>
</dbReference>
<sequence>MTLEAPMTGFAPSLPLLHRPPNLGWRHQTNLAARPTCEQQAPSAQENSAMVAAAASFVLTKAASAYTKGGRRPGGSTVTTALRELEREQRRNKTKSDIDLLYGQWRLVFTADEKTKNPLLKAVYFPVRAQQTFIPGDKDVGVFDNGIFFFGSTAFFRFRGPARWQPKMNRLEFTVDELEVKIGSFRWKKAGLDKEGPTLEGRTAKTLPFFTFFSIRKDILAARGRSGGLALYARVPDDERL</sequence>
<dbReference type="PANTHER" id="PTHR35690:SF1">
    <property type="entry name" value="OS01G0363500 PROTEIN"/>
    <property type="match status" value="1"/>
</dbReference>
<dbReference type="OrthoDB" id="44190at2759"/>
<accession>R7QBX0</accession>
<organism evidence="1 2">
    <name type="scientific">Chondrus crispus</name>
    <name type="common">Carrageen Irish moss</name>
    <name type="synonym">Polymorpha crispa</name>
    <dbReference type="NCBI Taxonomy" id="2769"/>
    <lineage>
        <taxon>Eukaryota</taxon>
        <taxon>Rhodophyta</taxon>
        <taxon>Florideophyceae</taxon>
        <taxon>Rhodymeniophycidae</taxon>
        <taxon>Gigartinales</taxon>
        <taxon>Gigartinaceae</taxon>
        <taxon>Chondrus</taxon>
    </lineage>
</organism>
<evidence type="ECO:0008006" key="3">
    <source>
        <dbReference type="Google" id="ProtNLM"/>
    </source>
</evidence>
<gene>
    <name evidence="1" type="ORF">CHC_T00003531001</name>
</gene>
<keyword evidence="2" id="KW-1185">Reference proteome</keyword>
<dbReference type="Proteomes" id="UP000012073">
    <property type="component" value="Unassembled WGS sequence"/>
</dbReference>
<dbReference type="AlphaFoldDB" id="R7QBX0"/>
<dbReference type="Gramene" id="CDF34960">
    <property type="protein sequence ID" value="CDF34960"/>
    <property type="gene ID" value="CHC_T00003531001"/>
</dbReference>
<name>R7QBX0_CHOCR</name>